<keyword evidence="2" id="KW-1185">Reference proteome</keyword>
<reference evidence="1 2" key="1">
    <citation type="submission" date="2020-04" db="EMBL/GenBank/DDBJ databases">
        <title>Description of novel Gluconacetobacter.</title>
        <authorList>
            <person name="Sombolestani A."/>
        </authorList>
    </citation>
    <scope>NUCLEOTIDE SEQUENCE [LARGE SCALE GENOMIC DNA]</scope>
    <source>
        <strain evidence="1 2">LMG 21312</strain>
    </source>
</reference>
<dbReference type="InterPro" id="IPR017853">
    <property type="entry name" value="GH"/>
</dbReference>
<dbReference type="RefSeq" id="WP_182944149.1">
    <property type="nucleotide sequence ID" value="NZ_JABEQH010000017.1"/>
</dbReference>
<protein>
    <recommendedName>
        <fullName evidence="3">Beta-glucuronidase C-terminal domain-containing protein</fullName>
    </recommendedName>
</protein>
<evidence type="ECO:0000313" key="1">
    <source>
        <dbReference type="EMBL" id="MBB2176801.1"/>
    </source>
</evidence>
<dbReference type="EMBL" id="JABEQH010000017">
    <property type="protein sequence ID" value="MBB2176801.1"/>
    <property type="molecule type" value="Genomic_DNA"/>
</dbReference>
<gene>
    <name evidence="1" type="ORF">HLH21_12855</name>
</gene>
<comment type="caution">
    <text evidence="1">The sequence shown here is derived from an EMBL/GenBank/DDBJ whole genome shotgun (WGS) entry which is preliminary data.</text>
</comment>
<evidence type="ECO:0008006" key="3">
    <source>
        <dbReference type="Google" id="ProtNLM"/>
    </source>
</evidence>
<organism evidence="1 2">
    <name type="scientific">Gluconacetobacter johannae</name>
    <dbReference type="NCBI Taxonomy" id="112140"/>
    <lineage>
        <taxon>Bacteria</taxon>
        <taxon>Pseudomonadati</taxon>
        <taxon>Pseudomonadota</taxon>
        <taxon>Alphaproteobacteria</taxon>
        <taxon>Acetobacterales</taxon>
        <taxon>Acetobacteraceae</taxon>
        <taxon>Gluconacetobacter</taxon>
    </lineage>
</organism>
<dbReference type="AlphaFoldDB" id="A0A7W4P420"/>
<dbReference type="PANTHER" id="PTHR36183">
    <property type="entry name" value="BETA-GLUCURONIDASE"/>
    <property type="match status" value="1"/>
</dbReference>
<evidence type="ECO:0000313" key="2">
    <source>
        <dbReference type="Proteomes" id="UP000561066"/>
    </source>
</evidence>
<dbReference type="InterPro" id="IPR052974">
    <property type="entry name" value="GH79_Enzymes"/>
</dbReference>
<accession>A0A7W4P420</accession>
<dbReference type="Gene3D" id="3.20.20.80">
    <property type="entry name" value="Glycosidases"/>
    <property type="match status" value="1"/>
</dbReference>
<proteinExistence type="predicted"/>
<name>A0A7W4P420_9PROT</name>
<dbReference type="SUPFAM" id="SSF51445">
    <property type="entry name" value="(Trans)glycosidases"/>
    <property type="match status" value="1"/>
</dbReference>
<dbReference type="Proteomes" id="UP000561066">
    <property type="component" value="Unassembled WGS sequence"/>
</dbReference>
<sequence length="505" mass="53898">MTGQLPRRAVLGFGAAVAFQDLTKPPKQTRAATKPSRPALARLAIREEPVGRTLPSGLCGLSLETAVLTAPGVLDPRNHELIELHKGISRNGLLRLGGNTSDVSWWQGRPDGSQPAMRHSPTTLSRRFFALQPERVRALRGFVDETGWRVIWGLNFGTGTPEQAAEEAAAVHAILGPALLAFQIGNEPDLFNRYGHAMRGADWSSSRYVDEWTSFARSVLTVCPQARFWGPDTAINDDWITRFALEAPKRLGAHITGLSGHYYAEGPPDAPESTIEHLLAGDPRVERRLADLQAVLPATGLPFVMTEGNSCYLGGKPGVSDSFASALWGADYVARMASGGCDGVCFHGGAAEVEHANGENSQGAHTAAEHVRAKSGAFYSPIAGTPETGYTARPLYYGLQAAASLANTSLLPCALETGGANLTAYAGRHDAEITLLLVNRDLQNDVRLDIACSGGPRRIMSDRQLIASSVHALNGVHFRDMPALAGQAPSGLAVPRASILLLTLR</sequence>
<dbReference type="PANTHER" id="PTHR36183:SF2">
    <property type="entry name" value="BETA-GLUCURONIDASE C-TERMINAL DOMAIN-CONTAINING PROTEIN"/>
    <property type="match status" value="1"/>
</dbReference>
<dbReference type="Gene3D" id="2.60.40.1180">
    <property type="entry name" value="Golgi alpha-mannosidase II"/>
    <property type="match status" value="1"/>
</dbReference>
<dbReference type="InterPro" id="IPR013780">
    <property type="entry name" value="Glyco_hydro_b"/>
</dbReference>